<evidence type="ECO:0000313" key="12">
    <source>
        <dbReference type="Proteomes" id="UP000887575"/>
    </source>
</evidence>
<dbReference type="SMART" id="SM00389">
    <property type="entry name" value="HOX"/>
    <property type="match status" value="2"/>
</dbReference>
<evidence type="ECO:0000259" key="10">
    <source>
        <dbReference type="PROSITE" id="PS50071"/>
    </source>
</evidence>
<dbReference type="AlphaFoldDB" id="A0AAF3FM10"/>
<feature type="DNA-binding region" description="Homeobox" evidence="7">
    <location>
        <begin position="195"/>
        <end position="251"/>
    </location>
</feature>
<evidence type="ECO:0000256" key="3">
    <source>
        <dbReference type="ARBA" id="ARBA00022843"/>
    </source>
</evidence>
<dbReference type="PROSITE" id="PS50071">
    <property type="entry name" value="HOMEOBOX_2"/>
    <property type="match status" value="2"/>
</dbReference>
<keyword evidence="6 7" id="KW-0539">Nucleus</keyword>
<feature type="domain" description="Homeobox" evidence="10">
    <location>
        <begin position="193"/>
        <end position="250"/>
    </location>
</feature>
<evidence type="ECO:0000256" key="8">
    <source>
        <dbReference type="RuleBase" id="RU000682"/>
    </source>
</evidence>
<accession>A0AAF3FM10</accession>
<evidence type="ECO:0000256" key="9">
    <source>
        <dbReference type="SAM" id="MobiDB-lite"/>
    </source>
</evidence>
<feature type="region of interest" description="Disordered" evidence="9">
    <location>
        <begin position="279"/>
        <end position="341"/>
    </location>
</feature>
<dbReference type="GO" id="GO:0000978">
    <property type="term" value="F:RNA polymerase II cis-regulatory region sequence-specific DNA binding"/>
    <property type="evidence" value="ECO:0007669"/>
    <property type="project" value="TreeGrafter"/>
</dbReference>
<keyword evidence="2" id="KW-0677">Repeat</keyword>
<feature type="compositionally biased region" description="Low complexity" evidence="9">
    <location>
        <begin position="386"/>
        <end position="397"/>
    </location>
</feature>
<feature type="DNA-binding region" description="Homeobox" evidence="7">
    <location>
        <begin position="427"/>
        <end position="483"/>
    </location>
</feature>
<evidence type="ECO:0000256" key="2">
    <source>
        <dbReference type="ARBA" id="ARBA00022737"/>
    </source>
</evidence>
<evidence type="ECO:0000256" key="1">
    <source>
        <dbReference type="ARBA" id="ARBA00004123"/>
    </source>
</evidence>
<comment type="subcellular location">
    <subcellularLocation>
        <location evidence="1 7 8">Nucleus</location>
    </subcellularLocation>
</comment>
<dbReference type="InterPro" id="IPR009057">
    <property type="entry name" value="Homeodomain-like_sf"/>
</dbReference>
<dbReference type="Proteomes" id="UP000887575">
    <property type="component" value="Unassembled WGS sequence"/>
</dbReference>
<dbReference type="Gene3D" id="1.10.10.60">
    <property type="entry name" value="Homeodomain-like"/>
    <property type="match status" value="2"/>
</dbReference>
<feature type="compositionally biased region" description="Basic and acidic residues" evidence="9">
    <location>
        <begin position="283"/>
        <end position="304"/>
    </location>
</feature>
<protein>
    <submittedName>
        <fullName evidence="13">Uncharacterized protein</fullName>
    </submittedName>
</protein>
<evidence type="ECO:0000313" key="13">
    <source>
        <dbReference type="WBParaSite" id="MBELARI_LOCUS6766"/>
    </source>
</evidence>
<dbReference type="CDD" id="cd00086">
    <property type="entry name" value="homeodomain"/>
    <property type="match status" value="2"/>
</dbReference>
<dbReference type="InterPro" id="IPR038224">
    <property type="entry name" value="SATB_ULD_sf"/>
</dbReference>
<dbReference type="Pfam" id="PF16534">
    <property type="entry name" value="ULD"/>
    <property type="match status" value="1"/>
</dbReference>
<feature type="domain" description="Homeobox" evidence="10">
    <location>
        <begin position="425"/>
        <end position="482"/>
    </location>
</feature>
<keyword evidence="12" id="KW-1185">Reference proteome</keyword>
<sequence length="501" mass="55644">MFPVRVAVETVRPEHCISCAHEGHRLLDTYAVVSGSTNLSQLVETVLSALGHPQLAMNSRGLVQINNWKALPFEAITDNPEESVESLFKDIAGHITLRILAKHTGPDHTQCITEVKNRLLKMAYNRQPTLLSTVDNQQIKDLISQLITGDDSSTLLDHEQIGAISEWLDQMDAQEDRKSPLSSTPEKFSSLFEVPKLEKWFKNDPNPSRQKLLNYVNILNGFPYRRSNGKINYSQICTWFASERTKVKPSARDTLNSILSSGSVPLSLLPDFRGKFDLPTPTCEKDEIRVDSESPGPTDDHSAHSSDNGNVDEYGLKQESTASSPDLSMGMPLSVASSSPKHPGLLGIPSDLSSLSALGGLGNLGGLSSVLAAQAAIQQHHQQQQLLAAQQSQHSLSNLPSSGCNTPAPQHQVARSRLMFDPLTELPVLEKWFEENPHPTWMQIDQYTQTLNSCPYRENYPPISQHNVKIWFKNRRAKCKRMQTGISDQKSLVEKLFAQVQ</sequence>
<keyword evidence="3" id="KW-0832">Ubl conjugation</keyword>
<dbReference type="GO" id="GO:0005634">
    <property type="term" value="C:nucleus"/>
    <property type="evidence" value="ECO:0007669"/>
    <property type="project" value="UniProtKB-SubCell"/>
</dbReference>
<dbReference type="Pfam" id="PF00046">
    <property type="entry name" value="Homeodomain"/>
    <property type="match status" value="1"/>
</dbReference>
<feature type="region of interest" description="Disordered" evidence="9">
    <location>
        <begin position="386"/>
        <end position="409"/>
    </location>
</feature>
<dbReference type="GO" id="GO:0000981">
    <property type="term" value="F:DNA-binding transcription factor activity, RNA polymerase II-specific"/>
    <property type="evidence" value="ECO:0007669"/>
    <property type="project" value="TreeGrafter"/>
</dbReference>
<dbReference type="Gene3D" id="3.10.20.710">
    <property type="entry name" value="SATB, ubiquitin-like oligomerisation domain"/>
    <property type="match status" value="1"/>
</dbReference>
<feature type="domain" description="CMP" evidence="11">
    <location>
        <begin position="1"/>
        <end position="103"/>
    </location>
</feature>
<dbReference type="WBParaSite" id="MBELARI_LOCUS6766">
    <property type="protein sequence ID" value="MBELARI_LOCUS6766"/>
    <property type="gene ID" value="MBELARI_LOCUS6766"/>
</dbReference>
<evidence type="ECO:0000256" key="6">
    <source>
        <dbReference type="ARBA" id="ARBA00023242"/>
    </source>
</evidence>
<dbReference type="PROSITE" id="PS51982">
    <property type="entry name" value="CMP"/>
    <property type="match status" value="1"/>
</dbReference>
<dbReference type="PANTHER" id="PTHR15116">
    <property type="entry name" value="DNA-BINDING PROTEIN SATB FAMILY MEMBER"/>
    <property type="match status" value="1"/>
</dbReference>
<proteinExistence type="predicted"/>
<reference evidence="13" key="1">
    <citation type="submission" date="2024-02" db="UniProtKB">
        <authorList>
            <consortium name="WormBaseParasite"/>
        </authorList>
    </citation>
    <scope>IDENTIFICATION</scope>
</reference>
<evidence type="ECO:0000256" key="5">
    <source>
        <dbReference type="ARBA" id="ARBA00023155"/>
    </source>
</evidence>
<organism evidence="12 13">
    <name type="scientific">Mesorhabditis belari</name>
    <dbReference type="NCBI Taxonomy" id="2138241"/>
    <lineage>
        <taxon>Eukaryota</taxon>
        <taxon>Metazoa</taxon>
        <taxon>Ecdysozoa</taxon>
        <taxon>Nematoda</taxon>
        <taxon>Chromadorea</taxon>
        <taxon>Rhabditida</taxon>
        <taxon>Rhabditina</taxon>
        <taxon>Rhabditomorpha</taxon>
        <taxon>Rhabditoidea</taxon>
        <taxon>Rhabditidae</taxon>
        <taxon>Mesorhabditinae</taxon>
        <taxon>Mesorhabditis</taxon>
    </lineage>
</organism>
<dbReference type="InterPro" id="IPR039673">
    <property type="entry name" value="SATB1/SATB2"/>
</dbReference>
<evidence type="ECO:0000256" key="7">
    <source>
        <dbReference type="PROSITE-ProRule" id="PRU00108"/>
    </source>
</evidence>
<evidence type="ECO:0000259" key="11">
    <source>
        <dbReference type="PROSITE" id="PS51982"/>
    </source>
</evidence>
<keyword evidence="4 7" id="KW-0238">DNA-binding</keyword>
<dbReference type="FunFam" id="1.10.10.60:FF:000169">
    <property type="entry name" value="DNA-binding protein SATB1"/>
    <property type="match status" value="1"/>
</dbReference>
<dbReference type="InterPro" id="IPR032392">
    <property type="entry name" value="ULD"/>
</dbReference>
<dbReference type="PANTHER" id="PTHR15116:SF16">
    <property type="entry name" value="DEFECTIVE PROVENTRICULUS, ISOFORM A"/>
    <property type="match status" value="1"/>
</dbReference>
<evidence type="ECO:0000256" key="4">
    <source>
        <dbReference type="ARBA" id="ARBA00023125"/>
    </source>
</evidence>
<name>A0AAF3FM10_9BILA</name>
<keyword evidence="5 7" id="KW-0371">Homeobox</keyword>
<dbReference type="InterPro" id="IPR001356">
    <property type="entry name" value="HD"/>
</dbReference>
<feature type="compositionally biased region" description="Polar residues" evidence="9">
    <location>
        <begin position="398"/>
        <end position="409"/>
    </location>
</feature>
<dbReference type="SUPFAM" id="SSF46689">
    <property type="entry name" value="Homeodomain-like"/>
    <property type="match status" value="2"/>
</dbReference>
<dbReference type="GO" id="GO:0006338">
    <property type="term" value="P:chromatin remodeling"/>
    <property type="evidence" value="ECO:0007669"/>
    <property type="project" value="InterPro"/>
</dbReference>